<name>A0ABZ0W5Q0_9BACT</name>
<accession>A0ABZ0W5Q0</accession>
<evidence type="ECO:0000313" key="1">
    <source>
        <dbReference type="EMBL" id="WQD38014.1"/>
    </source>
</evidence>
<dbReference type="Proteomes" id="UP001325680">
    <property type="component" value="Chromosome"/>
</dbReference>
<dbReference type="RefSeq" id="WP_114790768.1">
    <property type="nucleotide sequence ID" value="NZ_CP139960.1"/>
</dbReference>
<organism evidence="1 2">
    <name type="scientific">Niabella yanshanensis</name>
    <dbReference type="NCBI Taxonomy" id="577386"/>
    <lineage>
        <taxon>Bacteria</taxon>
        <taxon>Pseudomonadati</taxon>
        <taxon>Bacteroidota</taxon>
        <taxon>Chitinophagia</taxon>
        <taxon>Chitinophagales</taxon>
        <taxon>Chitinophagaceae</taxon>
        <taxon>Niabella</taxon>
    </lineage>
</organism>
<keyword evidence="2" id="KW-1185">Reference proteome</keyword>
<proteinExistence type="predicted"/>
<gene>
    <name evidence="1" type="ORF">U0035_20315</name>
</gene>
<reference evidence="1 2" key="1">
    <citation type="submission" date="2023-12" db="EMBL/GenBank/DDBJ databases">
        <title>Genome sequencing and assembly of bacterial species from a model synthetic community.</title>
        <authorList>
            <person name="Hogle S.L."/>
        </authorList>
    </citation>
    <scope>NUCLEOTIDE SEQUENCE [LARGE SCALE GENOMIC DNA]</scope>
    <source>
        <strain evidence="1 2">HAMBI_3031</strain>
    </source>
</reference>
<evidence type="ECO:0000313" key="2">
    <source>
        <dbReference type="Proteomes" id="UP001325680"/>
    </source>
</evidence>
<evidence type="ECO:0008006" key="3">
    <source>
        <dbReference type="Google" id="ProtNLM"/>
    </source>
</evidence>
<dbReference type="EMBL" id="CP139960">
    <property type="protein sequence ID" value="WQD38014.1"/>
    <property type="molecule type" value="Genomic_DNA"/>
</dbReference>
<sequence>MFLITAFFFQACGSQKEKSPISTTQDISKDNIPIKTNKEISPGPTTTLPLRHFPVTDSTSFDDFEKSGIPDTGFLKRINFDPRRKDANNFRLNYQLPFSDSFTSVVISYQCGENELFTTLVTINKDNKIIDKLEIAYDEVAESAFGKTSKIEKDKIVVTSSNWMSEPPMFETETYILTNDGKFKKE</sequence>
<protein>
    <recommendedName>
        <fullName evidence="3">Lipoprotein</fullName>
    </recommendedName>
</protein>